<evidence type="ECO:0000256" key="1">
    <source>
        <dbReference type="SAM" id="MobiDB-lite"/>
    </source>
</evidence>
<name>A0A7W9DPJ4_9ACTN</name>
<feature type="compositionally biased region" description="Basic residues" evidence="1">
    <location>
        <begin position="1"/>
        <end position="12"/>
    </location>
</feature>
<reference evidence="2 3" key="1">
    <citation type="submission" date="2020-08" db="EMBL/GenBank/DDBJ databases">
        <title>Sequencing the genomes of 1000 actinobacteria strains.</title>
        <authorList>
            <person name="Klenk H.-P."/>
        </authorList>
    </citation>
    <scope>NUCLEOTIDE SEQUENCE [LARGE SCALE GENOMIC DNA]</scope>
    <source>
        <strain evidence="2 3">DSM 45790</strain>
    </source>
</reference>
<dbReference type="Proteomes" id="UP000588112">
    <property type="component" value="Unassembled WGS sequence"/>
</dbReference>
<proteinExistence type="predicted"/>
<gene>
    <name evidence="2" type="ORF">BJ981_002195</name>
</gene>
<organism evidence="2 3">
    <name type="scientific">Sphaerisporangium krabiense</name>
    <dbReference type="NCBI Taxonomy" id="763782"/>
    <lineage>
        <taxon>Bacteria</taxon>
        <taxon>Bacillati</taxon>
        <taxon>Actinomycetota</taxon>
        <taxon>Actinomycetes</taxon>
        <taxon>Streptosporangiales</taxon>
        <taxon>Streptosporangiaceae</taxon>
        <taxon>Sphaerisporangium</taxon>
    </lineage>
</organism>
<evidence type="ECO:0000313" key="2">
    <source>
        <dbReference type="EMBL" id="MBB5626496.1"/>
    </source>
</evidence>
<comment type="caution">
    <text evidence="2">The sequence shown here is derived from an EMBL/GenBank/DDBJ whole genome shotgun (WGS) entry which is preliminary data.</text>
</comment>
<sequence>MRSATRARRPPSRRISAARDPAAIEASSPSWALTPAGTPCAPSASEVMKKPPLTPTSDPSSAATAEVFSRWATLPSWVAVTVPRNARGSMTATLTFSTSAGWSAS</sequence>
<dbReference type="EMBL" id="JACHBR010000001">
    <property type="protein sequence ID" value="MBB5626496.1"/>
    <property type="molecule type" value="Genomic_DNA"/>
</dbReference>
<accession>A0A7W9DPJ4</accession>
<protein>
    <submittedName>
        <fullName evidence="2">Uncharacterized protein</fullName>
    </submittedName>
</protein>
<evidence type="ECO:0000313" key="3">
    <source>
        <dbReference type="Proteomes" id="UP000588112"/>
    </source>
</evidence>
<feature type="region of interest" description="Disordered" evidence="1">
    <location>
        <begin position="1"/>
        <end position="61"/>
    </location>
</feature>
<dbReference type="AlphaFoldDB" id="A0A7W9DPJ4"/>
<feature type="compositionally biased region" description="Low complexity" evidence="1">
    <location>
        <begin position="13"/>
        <end position="23"/>
    </location>
</feature>
<dbReference type="RefSeq" id="WP_204070367.1">
    <property type="nucleotide sequence ID" value="NZ_BOOS01000027.1"/>
</dbReference>
<keyword evidence="3" id="KW-1185">Reference proteome</keyword>